<proteinExistence type="predicted"/>
<dbReference type="PANTHER" id="PTHR46565:SF20">
    <property type="entry name" value="COLD SHOCK DOMAIN-CONTAINING PROTEIN 4"/>
    <property type="match status" value="1"/>
</dbReference>
<evidence type="ECO:0000313" key="2">
    <source>
        <dbReference type="EMBL" id="MEK0188562.1"/>
    </source>
</evidence>
<evidence type="ECO:0000259" key="1">
    <source>
        <dbReference type="PROSITE" id="PS51857"/>
    </source>
</evidence>
<dbReference type="Proteomes" id="UP001384579">
    <property type="component" value="Unassembled WGS sequence"/>
</dbReference>
<dbReference type="PANTHER" id="PTHR46565">
    <property type="entry name" value="COLD SHOCK DOMAIN PROTEIN 2"/>
    <property type="match status" value="1"/>
</dbReference>
<accession>A0ABU8YVT5</accession>
<feature type="domain" description="CSD" evidence="1">
    <location>
        <begin position="91"/>
        <end position="157"/>
    </location>
</feature>
<dbReference type="InterPro" id="IPR012340">
    <property type="entry name" value="NA-bd_OB-fold"/>
</dbReference>
<dbReference type="EMBL" id="JBBLXS010000664">
    <property type="protein sequence ID" value="MEK0188562.1"/>
    <property type="molecule type" value="Genomic_DNA"/>
</dbReference>
<dbReference type="InterPro" id="IPR002059">
    <property type="entry name" value="CSP_DNA-bd"/>
</dbReference>
<keyword evidence="3" id="KW-1185">Reference proteome</keyword>
<organism evidence="2 3">
    <name type="scientific">Microcoleus anatoxicus PTRS2</name>
    <dbReference type="NCBI Taxonomy" id="2705321"/>
    <lineage>
        <taxon>Bacteria</taxon>
        <taxon>Bacillati</taxon>
        <taxon>Cyanobacteriota</taxon>
        <taxon>Cyanophyceae</taxon>
        <taxon>Oscillatoriophycideae</taxon>
        <taxon>Oscillatoriales</taxon>
        <taxon>Microcoleaceae</taxon>
        <taxon>Microcoleus</taxon>
        <taxon>Microcoleus anatoxicus</taxon>
    </lineage>
</organism>
<protein>
    <submittedName>
        <fullName evidence="2">Cold shock domain-containing protein</fullName>
    </submittedName>
</protein>
<dbReference type="SMART" id="SM00357">
    <property type="entry name" value="CSP"/>
    <property type="match status" value="2"/>
</dbReference>
<dbReference type="Gene3D" id="2.40.50.140">
    <property type="entry name" value="Nucleic acid-binding proteins"/>
    <property type="match status" value="2"/>
</dbReference>
<comment type="caution">
    <text evidence="2">The sequence shown here is derived from an EMBL/GenBank/DDBJ whole genome shotgun (WGS) entry which is preliminary data.</text>
</comment>
<dbReference type="PROSITE" id="PS51857">
    <property type="entry name" value="CSD_2"/>
    <property type="match status" value="2"/>
</dbReference>
<reference evidence="2 3" key="1">
    <citation type="journal article" date="2020" name="Harmful Algae">
        <title>Molecular and morphological characterization of a novel dihydroanatoxin-a producing Microcoleus species (cyanobacteria) from the Russian River, California, USA.</title>
        <authorList>
            <person name="Conklin K.Y."/>
            <person name="Stancheva R."/>
            <person name="Otten T.G."/>
            <person name="Fadness R."/>
            <person name="Boyer G.L."/>
            <person name="Read B."/>
            <person name="Zhang X."/>
            <person name="Sheath R.G."/>
        </authorList>
    </citation>
    <scope>NUCLEOTIDE SEQUENCE [LARGE SCALE GENOMIC DNA]</scope>
    <source>
        <strain evidence="2 3">PTRS2</strain>
    </source>
</reference>
<dbReference type="RefSeq" id="WP_340519627.1">
    <property type="nucleotide sequence ID" value="NZ_JBBLXS010000664.1"/>
</dbReference>
<evidence type="ECO:0000313" key="3">
    <source>
        <dbReference type="Proteomes" id="UP001384579"/>
    </source>
</evidence>
<dbReference type="InterPro" id="IPR011129">
    <property type="entry name" value="CSD"/>
</dbReference>
<name>A0ABU8YVT5_9CYAN</name>
<gene>
    <name evidence="2" type="ORF">WMG39_27505</name>
</gene>
<feature type="domain" description="CSD" evidence="1">
    <location>
        <begin position="9"/>
        <end position="76"/>
    </location>
</feature>
<dbReference type="Pfam" id="PF00313">
    <property type="entry name" value="CSD"/>
    <property type="match status" value="2"/>
</dbReference>
<sequence length="355" mass="40331">MGAISETSRLQGRVVKILSDKRGGFIAPDDQSDRLYFIASQVEEDKFETLKRGDVVTFTVGKGKDGTLVFANKVELVSAEKTNNNYTTETRFSGHVKKVFPNSKSGYITLEGSTQDLYFIAKQVEENKLETLQVGDAVTFTIGESQDGKKFANKIQLIDVEQIEPNDYPAESIPTPITCDELKNQIIEQFKRIVNTTNSSEFEDLVFLLLRTLGIHSLYQYDKRNQAGRADGFFIIGNLAVMYDCTLISAFEEYKKDQIENYINKLEQAHLTFDIRASEGAKRKKTLRIDGKSKQVWIITTDQTREISDYGNIKVKEVSVNHLIWLLQYKLNRDVIEEDDLALNLLSRIEKVIPG</sequence>
<dbReference type="SUPFAM" id="SSF50249">
    <property type="entry name" value="Nucleic acid-binding proteins"/>
    <property type="match status" value="2"/>
</dbReference>